<evidence type="ECO:0000259" key="10">
    <source>
        <dbReference type="PROSITE" id="PS51898"/>
    </source>
</evidence>
<dbReference type="GO" id="GO:0006313">
    <property type="term" value="P:DNA transposition"/>
    <property type="evidence" value="ECO:0007669"/>
    <property type="project" value="UniProtKB-UniRule"/>
</dbReference>
<dbReference type="InterPro" id="IPR044068">
    <property type="entry name" value="CB"/>
</dbReference>
<keyword evidence="3 9" id="KW-0132">Cell division</keyword>
<feature type="domain" description="Tyr recombinase" evidence="10">
    <location>
        <begin position="111"/>
        <end position="295"/>
    </location>
</feature>
<dbReference type="Gene3D" id="1.10.150.130">
    <property type="match status" value="1"/>
</dbReference>
<dbReference type="InterPro" id="IPR010998">
    <property type="entry name" value="Integrase_recombinase_N"/>
</dbReference>
<keyword evidence="2 9" id="KW-0963">Cytoplasm</keyword>
<comment type="similarity">
    <text evidence="9">Belongs to the 'phage' integrase family. XerC subfamily.</text>
</comment>
<gene>
    <name evidence="9" type="primary">xerC</name>
    <name evidence="12" type="ORF">EJK17_00335</name>
</gene>
<evidence type="ECO:0000256" key="1">
    <source>
        <dbReference type="ARBA" id="ARBA00004496"/>
    </source>
</evidence>
<dbReference type="GO" id="GO:0005737">
    <property type="term" value="C:cytoplasm"/>
    <property type="evidence" value="ECO:0007669"/>
    <property type="project" value="UniProtKB-SubCell"/>
</dbReference>
<dbReference type="InterPro" id="IPR013762">
    <property type="entry name" value="Integrase-like_cat_sf"/>
</dbReference>
<dbReference type="GO" id="GO:0007059">
    <property type="term" value="P:chromosome segregation"/>
    <property type="evidence" value="ECO:0007669"/>
    <property type="project" value="UniProtKB-UniRule"/>
</dbReference>
<accession>A0A437SXW7</accession>
<dbReference type="InterPro" id="IPR002104">
    <property type="entry name" value="Integrase_catalytic"/>
</dbReference>
<keyword evidence="5 9" id="KW-0229">DNA integration</keyword>
<evidence type="ECO:0000256" key="2">
    <source>
        <dbReference type="ARBA" id="ARBA00022490"/>
    </source>
</evidence>
<dbReference type="SUPFAM" id="SSF56349">
    <property type="entry name" value="DNA breaking-rejoining enzymes"/>
    <property type="match status" value="1"/>
</dbReference>
<evidence type="ECO:0000256" key="5">
    <source>
        <dbReference type="ARBA" id="ARBA00022908"/>
    </source>
</evidence>
<dbReference type="Gene3D" id="1.10.443.10">
    <property type="entry name" value="Intergrase catalytic core"/>
    <property type="match status" value="1"/>
</dbReference>
<dbReference type="GO" id="GO:0003677">
    <property type="term" value="F:DNA binding"/>
    <property type="evidence" value="ECO:0007669"/>
    <property type="project" value="UniProtKB-UniRule"/>
</dbReference>
<dbReference type="InterPro" id="IPR023009">
    <property type="entry name" value="Tyrosine_recombinase_XerC/XerD"/>
</dbReference>
<dbReference type="CDD" id="cd00798">
    <property type="entry name" value="INT_XerDC_C"/>
    <property type="match status" value="1"/>
</dbReference>
<dbReference type="GO" id="GO:0051301">
    <property type="term" value="P:cell division"/>
    <property type="evidence" value="ECO:0007669"/>
    <property type="project" value="UniProtKB-KW"/>
</dbReference>
<feature type="active site" evidence="9">
    <location>
        <position position="247"/>
    </location>
</feature>
<dbReference type="PROSITE" id="PS51898">
    <property type="entry name" value="TYR_RECOMBINASE"/>
    <property type="match status" value="1"/>
</dbReference>
<keyword evidence="8 9" id="KW-0131">Cell cycle</keyword>
<dbReference type="Pfam" id="PF02899">
    <property type="entry name" value="Phage_int_SAM_1"/>
    <property type="match status" value="1"/>
</dbReference>
<name>A0A437SXW7_9LACO</name>
<dbReference type="HAMAP" id="MF_01808">
    <property type="entry name" value="Recomb_XerC_XerD"/>
    <property type="match status" value="1"/>
</dbReference>
<evidence type="ECO:0000256" key="9">
    <source>
        <dbReference type="HAMAP-Rule" id="MF_01808"/>
    </source>
</evidence>
<comment type="subunit">
    <text evidence="9">Forms a cyclic heterotetrameric complex composed of two molecules of XerC and two molecules of XerD.</text>
</comment>
<dbReference type="GO" id="GO:0009037">
    <property type="term" value="F:tyrosine-based site-specific recombinase activity"/>
    <property type="evidence" value="ECO:0007669"/>
    <property type="project" value="UniProtKB-UniRule"/>
</dbReference>
<evidence type="ECO:0000313" key="12">
    <source>
        <dbReference type="EMBL" id="RVU71761.1"/>
    </source>
</evidence>
<evidence type="ECO:0000313" key="13">
    <source>
        <dbReference type="Proteomes" id="UP000288291"/>
    </source>
</evidence>
<proteinExistence type="inferred from homology"/>
<evidence type="ECO:0000256" key="7">
    <source>
        <dbReference type="ARBA" id="ARBA00023172"/>
    </source>
</evidence>
<feature type="active site" evidence="9">
    <location>
        <position position="151"/>
    </location>
</feature>
<feature type="active site" evidence="9">
    <location>
        <position position="273"/>
    </location>
</feature>
<dbReference type="RefSeq" id="WP_127796093.1">
    <property type="nucleotide sequence ID" value="NZ_ML136871.1"/>
</dbReference>
<feature type="active site" evidence="9">
    <location>
        <position position="250"/>
    </location>
</feature>
<comment type="caution">
    <text evidence="12">The sequence shown here is derived from an EMBL/GenBank/DDBJ whole genome shotgun (WGS) entry which is preliminary data.</text>
</comment>
<reference evidence="12 13" key="1">
    <citation type="submission" date="2018-12" db="EMBL/GenBank/DDBJ databases">
        <authorList>
            <person name="Meng J."/>
        </authorList>
    </citation>
    <scope>NUCLEOTIDE SEQUENCE [LARGE SCALE GENOMIC DNA]</scope>
    <source>
        <strain evidence="12 13">HT111-2</strain>
    </source>
</reference>
<feature type="active site" evidence="9">
    <location>
        <position position="175"/>
    </location>
</feature>
<dbReference type="PANTHER" id="PTHR30349">
    <property type="entry name" value="PHAGE INTEGRASE-RELATED"/>
    <property type="match status" value="1"/>
</dbReference>
<dbReference type="Pfam" id="PF00589">
    <property type="entry name" value="Phage_integrase"/>
    <property type="match status" value="1"/>
</dbReference>
<dbReference type="NCBIfam" id="NF001399">
    <property type="entry name" value="PRK00283.1"/>
    <property type="match status" value="1"/>
</dbReference>
<evidence type="ECO:0000256" key="4">
    <source>
        <dbReference type="ARBA" id="ARBA00022829"/>
    </source>
</evidence>
<feature type="domain" description="Core-binding (CB)" evidence="11">
    <location>
        <begin position="3"/>
        <end position="90"/>
    </location>
</feature>
<dbReference type="InterPro" id="IPR004107">
    <property type="entry name" value="Integrase_SAM-like_N"/>
</dbReference>
<sequence>MTQADKDELTLFISYLQFERHYSSKTIRSYQTDLLEAKKFWQEKQLFKSWKEIKSHDIELYLQSLVEAKLARTTQMRKMSSLRSFYRFLTKRKLIKIDPTQTISLRKEHKRLPQFFYPPEIKQVIASLKGNKPLNLRNLAILQLFYTTGMRVSEVSDLKLAQVDFKLRTILVHGKGNKDRYVAFDQKTQQALENYLNDGRPQLLGSKDDQGNLFLNNQGAALSERGLEYIIQKIFNQAGIAGKAHPHELRHSFATAMLNNGADLRSVQELLGHSNLSTTQIYTHVTMAHLQAEYDKFFVRNDEKDEDRK</sequence>
<dbReference type="InterPro" id="IPR011010">
    <property type="entry name" value="DNA_brk_join_enz"/>
</dbReference>
<dbReference type="InterPro" id="IPR050090">
    <property type="entry name" value="Tyrosine_recombinase_XerCD"/>
</dbReference>
<evidence type="ECO:0000256" key="8">
    <source>
        <dbReference type="ARBA" id="ARBA00023306"/>
    </source>
</evidence>
<keyword evidence="4 9" id="KW-0159">Chromosome partition</keyword>
<comment type="function">
    <text evidence="9">Site-specific tyrosine recombinase, which acts by catalyzing the cutting and rejoining of the recombining DNA molecules. The XerC-XerD complex is essential to convert dimers of the bacterial chromosome into monomers to permit their segregation at cell division. It also contributes to the segregational stability of plasmids.</text>
</comment>
<dbReference type="EMBL" id="RXIA01000001">
    <property type="protein sequence ID" value="RVU71761.1"/>
    <property type="molecule type" value="Genomic_DNA"/>
</dbReference>
<keyword evidence="13" id="KW-1185">Reference proteome</keyword>
<dbReference type="PROSITE" id="PS51900">
    <property type="entry name" value="CB"/>
    <property type="match status" value="1"/>
</dbReference>
<dbReference type="Proteomes" id="UP000288291">
    <property type="component" value="Unassembled WGS sequence"/>
</dbReference>
<organism evidence="12 13">
    <name type="scientific">Lactobacillus xujianguonis</name>
    <dbReference type="NCBI Taxonomy" id="2495899"/>
    <lineage>
        <taxon>Bacteria</taxon>
        <taxon>Bacillati</taxon>
        <taxon>Bacillota</taxon>
        <taxon>Bacilli</taxon>
        <taxon>Lactobacillales</taxon>
        <taxon>Lactobacillaceae</taxon>
        <taxon>Lactobacillus</taxon>
    </lineage>
</organism>
<evidence type="ECO:0000256" key="3">
    <source>
        <dbReference type="ARBA" id="ARBA00022618"/>
    </source>
</evidence>
<protein>
    <recommendedName>
        <fullName evidence="9">Tyrosine recombinase XerC</fullName>
    </recommendedName>
</protein>
<dbReference type="SUPFAM" id="SSF47823">
    <property type="entry name" value="lambda integrase-like, N-terminal domain"/>
    <property type="match status" value="1"/>
</dbReference>
<dbReference type="NCBIfam" id="NF040815">
    <property type="entry name" value="recomb_XerA_Arch"/>
    <property type="match status" value="1"/>
</dbReference>
<feature type="active site" description="O-(3'-phospho-DNA)-tyrosine intermediate" evidence="9">
    <location>
        <position position="282"/>
    </location>
</feature>
<evidence type="ECO:0000256" key="6">
    <source>
        <dbReference type="ARBA" id="ARBA00023125"/>
    </source>
</evidence>
<evidence type="ECO:0000259" key="11">
    <source>
        <dbReference type="PROSITE" id="PS51900"/>
    </source>
</evidence>
<dbReference type="PANTHER" id="PTHR30349:SF77">
    <property type="entry name" value="TYROSINE RECOMBINASE XERC"/>
    <property type="match status" value="1"/>
</dbReference>
<keyword evidence="7 9" id="KW-0233">DNA recombination</keyword>
<comment type="subcellular location">
    <subcellularLocation>
        <location evidence="1 9">Cytoplasm</location>
    </subcellularLocation>
</comment>
<dbReference type="AlphaFoldDB" id="A0A437SXW7"/>
<keyword evidence="6 9" id="KW-0238">DNA-binding</keyword>